<dbReference type="Proteomes" id="UP000008810">
    <property type="component" value="Chromosome 3"/>
</dbReference>
<name>A0A0Q3F7D6_BRADI</name>
<evidence type="ECO:0000313" key="3">
    <source>
        <dbReference type="EnsemblPlants" id="KQJ95334"/>
    </source>
</evidence>
<keyword evidence="1" id="KW-0732">Signal</keyword>
<evidence type="ECO:0000256" key="1">
    <source>
        <dbReference type="SAM" id="SignalP"/>
    </source>
</evidence>
<dbReference type="InParanoid" id="A0A0Q3F7D6"/>
<dbReference type="EMBL" id="CM000882">
    <property type="protein sequence ID" value="KQJ95334.1"/>
    <property type="molecule type" value="Genomic_DNA"/>
</dbReference>
<evidence type="ECO:0008006" key="5">
    <source>
        <dbReference type="Google" id="ProtNLM"/>
    </source>
</evidence>
<accession>A0A0Q3F7D6</accession>
<evidence type="ECO:0000313" key="2">
    <source>
        <dbReference type="EMBL" id="KQJ95334.1"/>
    </source>
</evidence>
<reference evidence="2 3" key="1">
    <citation type="journal article" date="2010" name="Nature">
        <title>Genome sequencing and analysis of the model grass Brachypodium distachyon.</title>
        <authorList>
            <consortium name="International Brachypodium Initiative"/>
        </authorList>
    </citation>
    <scope>NUCLEOTIDE SEQUENCE [LARGE SCALE GENOMIC DNA]</scope>
    <source>
        <strain evidence="2 3">Bd21</strain>
    </source>
</reference>
<feature type="signal peptide" evidence="1">
    <location>
        <begin position="1"/>
        <end position="31"/>
    </location>
</feature>
<evidence type="ECO:0000313" key="4">
    <source>
        <dbReference type="Proteomes" id="UP000008810"/>
    </source>
</evidence>
<organism evidence="2">
    <name type="scientific">Brachypodium distachyon</name>
    <name type="common">Purple false brome</name>
    <name type="synonym">Trachynia distachya</name>
    <dbReference type="NCBI Taxonomy" id="15368"/>
    <lineage>
        <taxon>Eukaryota</taxon>
        <taxon>Viridiplantae</taxon>
        <taxon>Streptophyta</taxon>
        <taxon>Embryophyta</taxon>
        <taxon>Tracheophyta</taxon>
        <taxon>Spermatophyta</taxon>
        <taxon>Magnoliopsida</taxon>
        <taxon>Liliopsida</taxon>
        <taxon>Poales</taxon>
        <taxon>Poaceae</taxon>
        <taxon>BOP clade</taxon>
        <taxon>Pooideae</taxon>
        <taxon>Stipodae</taxon>
        <taxon>Brachypodieae</taxon>
        <taxon>Brachypodium</taxon>
    </lineage>
</organism>
<dbReference type="EnsemblPlants" id="KQJ95334">
    <property type="protein sequence ID" value="KQJ95334"/>
    <property type="gene ID" value="BRADI_3g16585v3"/>
</dbReference>
<gene>
    <name evidence="2" type="ORF">BRADI_3g16585v3</name>
</gene>
<feature type="chain" id="PRO_5035999525" description="Embryo surrounding factor 1 brassicaceae domain-containing protein" evidence="1">
    <location>
        <begin position="32"/>
        <end position="67"/>
    </location>
</feature>
<dbReference type="AlphaFoldDB" id="A0A0Q3F7D6"/>
<reference evidence="2" key="2">
    <citation type="submission" date="2017-06" db="EMBL/GenBank/DDBJ databases">
        <title>WGS assembly of Brachypodium distachyon.</title>
        <authorList>
            <consortium name="The International Brachypodium Initiative"/>
            <person name="Lucas S."/>
            <person name="Harmon-Smith M."/>
            <person name="Lail K."/>
            <person name="Tice H."/>
            <person name="Grimwood J."/>
            <person name="Bruce D."/>
            <person name="Barry K."/>
            <person name="Shu S."/>
            <person name="Lindquist E."/>
            <person name="Wang M."/>
            <person name="Pitluck S."/>
            <person name="Vogel J.P."/>
            <person name="Garvin D.F."/>
            <person name="Mockler T.C."/>
            <person name="Schmutz J."/>
            <person name="Rokhsar D."/>
            <person name="Bevan M.W."/>
        </authorList>
    </citation>
    <scope>NUCLEOTIDE SEQUENCE</scope>
    <source>
        <strain evidence="2">Bd21</strain>
    </source>
</reference>
<keyword evidence="4" id="KW-1185">Reference proteome</keyword>
<proteinExistence type="predicted"/>
<reference evidence="3" key="3">
    <citation type="submission" date="2018-08" db="UniProtKB">
        <authorList>
            <consortium name="EnsemblPlants"/>
        </authorList>
    </citation>
    <scope>IDENTIFICATION</scope>
    <source>
        <strain evidence="3">cv. Bd21</strain>
    </source>
</reference>
<protein>
    <recommendedName>
        <fullName evidence="5">Embryo surrounding factor 1 brassicaceae domain-containing protein</fullName>
    </recommendedName>
</protein>
<sequence length="67" mass="7497">MELSSRIFLAAVLILLLPAAIEVGPLMVAEAQEELLCEECQDWCQWHGFPFLDCAEGNCQCGWEPLD</sequence>
<dbReference type="Gramene" id="KQJ95334">
    <property type="protein sequence ID" value="KQJ95334"/>
    <property type="gene ID" value="BRADI_3g16585v3"/>
</dbReference>